<dbReference type="SUPFAM" id="SSF53098">
    <property type="entry name" value="Ribonuclease H-like"/>
    <property type="match status" value="1"/>
</dbReference>
<dbReference type="SMART" id="SM00479">
    <property type="entry name" value="EXOIII"/>
    <property type="match status" value="1"/>
</dbReference>
<dbReference type="KEGG" id="pasa:BAOM_3043"/>
<gene>
    <name evidence="5" type="ORF">BAOM_3043</name>
</gene>
<evidence type="ECO:0000259" key="4">
    <source>
        <dbReference type="SMART" id="SM00479"/>
    </source>
</evidence>
<evidence type="ECO:0000313" key="6">
    <source>
        <dbReference type="Proteomes" id="UP000283095"/>
    </source>
</evidence>
<name>A0A3Q9RP60_9BACI</name>
<dbReference type="Gene3D" id="3.30.420.10">
    <property type="entry name" value="Ribonuclease H-like superfamily/Ribonuclease H"/>
    <property type="match status" value="1"/>
</dbReference>
<dbReference type="PANTHER" id="PTHR23044">
    <property type="entry name" value="3'-5' EXONUCLEASE ERI1-RELATED"/>
    <property type="match status" value="1"/>
</dbReference>
<sequence length="234" mass="27322">MHVIIFDLEMNNVYKKERTNSIVEIGAVKVKLENLEIQQYFQTYIMPHVGIGKGTMKFIQMDENDVRKAVSPKQALSEFVEWIGKDYYLCSWGDIDKLYLIQECVNESFPLSWLKNYNDIQPAIANAIVGKKIIKLKDAIRESGIKEEGYSHSAMYDAVNTSSLFIKYHDQIELKTSTASENYSYSKDLYRKCNKCGIVKYFTKLHRIKKKPTNFCRDCHLENQILKRKEKFGE</sequence>
<feature type="domain" description="Exonuclease" evidence="4">
    <location>
        <begin position="2"/>
        <end position="174"/>
    </location>
</feature>
<keyword evidence="3 5" id="KW-0269">Exonuclease</keyword>
<dbReference type="Pfam" id="PF00929">
    <property type="entry name" value="RNase_T"/>
    <property type="match status" value="1"/>
</dbReference>
<dbReference type="GO" id="GO:0003676">
    <property type="term" value="F:nucleic acid binding"/>
    <property type="evidence" value="ECO:0007669"/>
    <property type="project" value="InterPro"/>
</dbReference>
<dbReference type="InterPro" id="IPR047201">
    <property type="entry name" value="ERI-1_3'hExo-like"/>
</dbReference>
<evidence type="ECO:0000256" key="1">
    <source>
        <dbReference type="ARBA" id="ARBA00022722"/>
    </source>
</evidence>
<dbReference type="InterPro" id="IPR013520">
    <property type="entry name" value="Ribonucl_H"/>
</dbReference>
<keyword evidence="2" id="KW-0378">Hydrolase</keyword>
<dbReference type="GO" id="GO:0000175">
    <property type="term" value="F:3'-5'-RNA exonuclease activity"/>
    <property type="evidence" value="ECO:0007669"/>
    <property type="project" value="InterPro"/>
</dbReference>
<dbReference type="AlphaFoldDB" id="A0A3Q9RP60"/>
<proteinExistence type="predicted"/>
<dbReference type="EMBL" id="CP026095">
    <property type="protein sequence ID" value="AZV43652.1"/>
    <property type="molecule type" value="Genomic_DNA"/>
</dbReference>
<protein>
    <submittedName>
        <fullName evidence="5">Exonuclease</fullName>
    </submittedName>
</protein>
<accession>A0A3Q9RP60</accession>
<evidence type="ECO:0000256" key="2">
    <source>
        <dbReference type="ARBA" id="ARBA00022801"/>
    </source>
</evidence>
<dbReference type="PANTHER" id="PTHR23044:SF61">
    <property type="entry name" value="3'-5' EXORIBONUCLEASE 1-RELATED"/>
    <property type="match status" value="1"/>
</dbReference>
<dbReference type="InterPro" id="IPR012337">
    <property type="entry name" value="RNaseH-like_sf"/>
</dbReference>
<evidence type="ECO:0000256" key="3">
    <source>
        <dbReference type="ARBA" id="ARBA00022839"/>
    </source>
</evidence>
<keyword evidence="1" id="KW-0540">Nuclease</keyword>
<dbReference type="InterPro" id="IPR051274">
    <property type="entry name" value="3-5_Exoribonuclease"/>
</dbReference>
<dbReference type="InterPro" id="IPR036397">
    <property type="entry name" value="RNaseH_sf"/>
</dbReference>
<organism evidence="5 6">
    <name type="scientific">Peribacillus asahii</name>
    <dbReference type="NCBI Taxonomy" id="228899"/>
    <lineage>
        <taxon>Bacteria</taxon>
        <taxon>Bacillati</taxon>
        <taxon>Bacillota</taxon>
        <taxon>Bacilli</taxon>
        <taxon>Bacillales</taxon>
        <taxon>Bacillaceae</taxon>
        <taxon>Peribacillus</taxon>
    </lineage>
</organism>
<dbReference type="OrthoDB" id="159416at2"/>
<reference evidence="5 6" key="1">
    <citation type="submission" date="2018-01" db="EMBL/GenBank/DDBJ databases">
        <title>Bacillus asahii Genome sequencing and assembly.</title>
        <authorList>
            <person name="Jiang H."/>
            <person name="Feng Y."/>
            <person name="Zhao F."/>
            <person name="Lin X."/>
        </authorList>
    </citation>
    <scope>NUCLEOTIDE SEQUENCE [LARGE SCALE GENOMIC DNA]</scope>
    <source>
        <strain evidence="5 6">OM18</strain>
    </source>
</reference>
<dbReference type="Proteomes" id="UP000283095">
    <property type="component" value="Chromosome"/>
</dbReference>
<evidence type="ECO:0000313" key="5">
    <source>
        <dbReference type="EMBL" id="AZV43652.1"/>
    </source>
</evidence>
<dbReference type="RefSeq" id="WP_127760785.1">
    <property type="nucleotide sequence ID" value="NZ_CP026095.1"/>
</dbReference>
<dbReference type="CDD" id="cd06133">
    <property type="entry name" value="ERI-1_3'hExo_like"/>
    <property type="match status" value="1"/>
</dbReference>